<protein>
    <recommendedName>
        <fullName evidence="3">Transcription initiation factor TFIIIB</fullName>
    </recommendedName>
</protein>
<gene>
    <name evidence="1" type="ORF">NCTC7582_03677</name>
</gene>
<reference evidence="1 2" key="1">
    <citation type="submission" date="2018-06" db="EMBL/GenBank/DDBJ databases">
        <authorList>
            <consortium name="Pathogen Informatics"/>
            <person name="Doyle S."/>
        </authorList>
    </citation>
    <scope>NUCLEOTIDE SEQUENCE [LARGE SCALE GENOMIC DNA]</scope>
    <source>
        <strain evidence="1 2">NCTC7582</strain>
    </source>
</reference>
<evidence type="ECO:0008006" key="3">
    <source>
        <dbReference type="Google" id="ProtNLM"/>
    </source>
</evidence>
<evidence type="ECO:0000313" key="2">
    <source>
        <dbReference type="Proteomes" id="UP000251431"/>
    </source>
</evidence>
<dbReference type="EMBL" id="UAQE01000001">
    <property type="protein sequence ID" value="SPU00878.1"/>
    <property type="molecule type" value="Genomic_DNA"/>
</dbReference>
<name>A0A2X0Y4C0_9BACI</name>
<organism evidence="1 2">
    <name type="scientific">Lysinibacillus capsici</name>
    <dbReference type="NCBI Taxonomy" id="2115968"/>
    <lineage>
        <taxon>Bacteria</taxon>
        <taxon>Bacillati</taxon>
        <taxon>Bacillota</taxon>
        <taxon>Bacilli</taxon>
        <taxon>Bacillales</taxon>
        <taxon>Bacillaceae</taxon>
        <taxon>Lysinibacillus</taxon>
    </lineage>
</organism>
<sequence>METNTYSCKACGSQSFSEGKLDGYAALRPVNTIFSSGSPLIFTICTQCGEIASIKATKPEKFK</sequence>
<dbReference type="AlphaFoldDB" id="A0A2X0Y4C0"/>
<accession>A0A2X0Y4C0</accession>
<dbReference type="Proteomes" id="UP000251431">
    <property type="component" value="Unassembled WGS sequence"/>
</dbReference>
<evidence type="ECO:0000313" key="1">
    <source>
        <dbReference type="EMBL" id="SPU00878.1"/>
    </source>
</evidence>
<proteinExistence type="predicted"/>
<dbReference type="RefSeq" id="WP_112117952.1">
    <property type="nucleotide sequence ID" value="NZ_JANPWF010000001.1"/>
</dbReference>